<accession>A0A6J4PEK9</accession>
<dbReference type="AlphaFoldDB" id="A0A6J4PEK9"/>
<evidence type="ECO:0000256" key="1">
    <source>
        <dbReference type="SAM" id="MobiDB-lite"/>
    </source>
</evidence>
<feature type="compositionally biased region" description="Basic residues" evidence="1">
    <location>
        <begin position="96"/>
        <end position="114"/>
    </location>
</feature>
<sequence length="114" mass="12889">GDRPVRRHRHPRRIGCVAPDAAAHIPGDRGPVPAVLFGEPVHLLDGPADHRRPGDYAQGRVREPRRLRRPHPAGAGPDCHRHQLRHHRAVPCGHDRRARLQRHRPRRRAGAQGM</sequence>
<feature type="non-terminal residue" evidence="2">
    <location>
        <position position="1"/>
    </location>
</feature>
<reference evidence="2" key="1">
    <citation type="submission" date="2020-02" db="EMBL/GenBank/DDBJ databases">
        <authorList>
            <person name="Meier V. D."/>
        </authorList>
    </citation>
    <scope>NUCLEOTIDE SEQUENCE</scope>
    <source>
        <strain evidence="2">AVDCRST_MAG15</strain>
    </source>
</reference>
<evidence type="ECO:0000313" key="2">
    <source>
        <dbReference type="EMBL" id="CAA9410711.1"/>
    </source>
</evidence>
<feature type="non-terminal residue" evidence="2">
    <location>
        <position position="114"/>
    </location>
</feature>
<feature type="region of interest" description="Disordered" evidence="1">
    <location>
        <begin position="44"/>
        <end position="114"/>
    </location>
</feature>
<dbReference type="EMBL" id="CADCUU010000226">
    <property type="protein sequence ID" value="CAA9410711.1"/>
    <property type="molecule type" value="Genomic_DNA"/>
</dbReference>
<proteinExistence type="predicted"/>
<protein>
    <submittedName>
        <fullName evidence="2">Na(+) H(+) antiporter subunit C</fullName>
    </submittedName>
</protein>
<feature type="compositionally biased region" description="Basic and acidic residues" evidence="1">
    <location>
        <begin position="47"/>
        <end position="64"/>
    </location>
</feature>
<gene>
    <name evidence="2" type="ORF">AVDCRST_MAG15-1576</name>
</gene>
<organism evidence="2">
    <name type="scientific">uncultured Rubellimicrobium sp</name>
    <dbReference type="NCBI Taxonomy" id="543078"/>
    <lineage>
        <taxon>Bacteria</taxon>
        <taxon>Pseudomonadati</taxon>
        <taxon>Pseudomonadota</taxon>
        <taxon>Alphaproteobacteria</taxon>
        <taxon>Rhodobacterales</taxon>
        <taxon>Roseobacteraceae</taxon>
        <taxon>Rubellimicrobium</taxon>
        <taxon>environmental samples</taxon>
    </lineage>
</organism>
<name>A0A6J4PEK9_9RHOB</name>